<keyword evidence="13" id="KW-0464">Manganese</keyword>
<accession>A9HMM8</accession>
<comment type="pathway">
    <text evidence="10">Carbohydrate degradation.</text>
</comment>
<dbReference type="EMBL" id="AM889285">
    <property type="protein sequence ID" value="CAP56325.1"/>
    <property type="molecule type" value="Genomic_DNA"/>
</dbReference>
<evidence type="ECO:0000313" key="15">
    <source>
        <dbReference type="EMBL" id="CAP56325.1"/>
    </source>
</evidence>
<evidence type="ECO:0000256" key="3">
    <source>
        <dbReference type="ARBA" id="ARBA00001941"/>
    </source>
</evidence>
<feature type="binding site" evidence="14">
    <location>
        <position position="201"/>
    </location>
    <ligand>
        <name>substrate</name>
    </ligand>
</feature>
<dbReference type="PIRSF" id="PIRSF001461">
    <property type="entry name" value="RPE"/>
    <property type="match status" value="1"/>
</dbReference>
<feature type="binding site" evidence="10 14">
    <location>
        <position position="32"/>
    </location>
    <ligand>
        <name>substrate</name>
    </ligand>
</feature>
<feature type="binding site" evidence="10 13">
    <location>
        <position position="57"/>
    </location>
    <ligand>
        <name>a divalent metal cation</name>
        <dbReference type="ChEBI" id="CHEBI:60240"/>
    </ligand>
</feature>
<comment type="cofactor">
    <cofactor evidence="4">
        <name>Zn(2+)</name>
        <dbReference type="ChEBI" id="CHEBI:29105"/>
    </cofactor>
</comment>
<comment type="similarity">
    <text evidence="6 10 11">Belongs to the ribulose-phosphate 3-epimerase family.</text>
</comment>
<evidence type="ECO:0000256" key="7">
    <source>
        <dbReference type="ARBA" id="ARBA00013188"/>
    </source>
</evidence>
<organism evidence="15 16">
    <name type="scientific">Gluconacetobacter diazotrophicus (strain ATCC 49037 / DSM 5601 / CCUG 37298 / CIP 103539 / LMG 7603 / PAl5)</name>
    <dbReference type="NCBI Taxonomy" id="272568"/>
    <lineage>
        <taxon>Bacteria</taxon>
        <taxon>Pseudomonadati</taxon>
        <taxon>Pseudomonadota</taxon>
        <taxon>Alphaproteobacteria</taxon>
        <taxon>Acetobacterales</taxon>
        <taxon>Acetobacteraceae</taxon>
        <taxon>Gluconacetobacter</taxon>
    </lineage>
</organism>
<evidence type="ECO:0000256" key="8">
    <source>
        <dbReference type="ARBA" id="ARBA00022723"/>
    </source>
</evidence>
<dbReference type="InterPro" id="IPR000056">
    <property type="entry name" value="Ribul_P_3_epim-like"/>
</dbReference>
<dbReference type="GO" id="GO:0004750">
    <property type="term" value="F:D-ribulose-phosphate 3-epimerase activity"/>
    <property type="evidence" value="ECO:0007669"/>
    <property type="project" value="UniProtKB-UniRule"/>
</dbReference>
<comment type="cofactor">
    <cofactor evidence="5">
        <name>Fe(2+)</name>
        <dbReference type="ChEBI" id="CHEBI:29033"/>
    </cofactor>
</comment>
<dbReference type="Pfam" id="PF00834">
    <property type="entry name" value="Ribul_P_3_epim"/>
    <property type="match status" value="1"/>
</dbReference>
<dbReference type="FunFam" id="3.20.20.70:FF:000004">
    <property type="entry name" value="Ribulose-phosphate 3-epimerase"/>
    <property type="match status" value="1"/>
</dbReference>
<keyword evidence="16" id="KW-1185">Reference proteome</keyword>
<feature type="binding site" evidence="14">
    <location>
        <begin position="221"/>
        <end position="222"/>
    </location>
    <ligand>
        <name>substrate</name>
    </ligand>
</feature>
<evidence type="ECO:0000256" key="6">
    <source>
        <dbReference type="ARBA" id="ARBA00009541"/>
    </source>
</evidence>
<comment type="caution">
    <text evidence="10">Lacks conserved residue(s) required for the propagation of feature annotation.</text>
</comment>
<sequence length="245" mass="26337">MRRRHATACTRHVIYCYTVPMPAHFPPLVAPSVLSADFSRMADEVSAVERAGADWLHLDVMDGHFVPNLSFGAQLIKALRPQSSLVFDVHLMMAPVDPYLEMFAQAGADHIHVHIEAGPHTHRTLQHIRSLGVKPGVAICPATPPEAVAEVLDLVDVILVMTVNPGFGGQKFLTSQLGKIRTLRRLADATGRDIRIGVDGGVDVETAALATEAGADMLVAGTSVYGQPDYGRAISALREAGRRPA</sequence>
<dbReference type="NCBIfam" id="NF004076">
    <property type="entry name" value="PRK05581.1-4"/>
    <property type="match status" value="1"/>
</dbReference>
<dbReference type="KEGG" id="gdi:GDI2382"/>
<comment type="cofactor">
    <cofactor evidence="3">
        <name>Co(2+)</name>
        <dbReference type="ChEBI" id="CHEBI:48828"/>
    </cofactor>
</comment>
<evidence type="ECO:0000256" key="1">
    <source>
        <dbReference type="ARBA" id="ARBA00001782"/>
    </source>
</evidence>
<comment type="function">
    <text evidence="10">Catalyzes the reversible epimerization of D-ribulose 5-phosphate to D-xylulose 5-phosphate.</text>
</comment>
<dbReference type="InterPro" id="IPR013785">
    <property type="entry name" value="Aldolase_TIM"/>
</dbReference>
<feature type="binding site" evidence="10 14">
    <location>
        <position position="90"/>
    </location>
    <ligand>
        <name>substrate</name>
    </ligand>
</feature>
<comment type="cofactor">
    <cofactor evidence="2">
        <name>Mn(2+)</name>
        <dbReference type="ChEBI" id="CHEBI:29035"/>
    </cofactor>
</comment>
<keyword evidence="13" id="KW-0862">Zinc</keyword>
<evidence type="ECO:0000256" key="4">
    <source>
        <dbReference type="ARBA" id="ARBA00001947"/>
    </source>
</evidence>
<keyword evidence="10 11" id="KW-0119">Carbohydrate metabolism</keyword>
<feature type="active site" description="Proton donor" evidence="10 12">
    <location>
        <position position="199"/>
    </location>
</feature>
<evidence type="ECO:0000256" key="13">
    <source>
        <dbReference type="PIRSR" id="PIRSR001461-2"/>
    </source>
</evidence>
<feature type="binding site" evidence="10 13">
    <location>
        <position position="59"/>
    </location>
    <ligand>
        <name>a divalent metal cation</name>
        <dbReference type="ChEBI" id="CHEBI:60240"/>
    </ligand>
</feature>
<dbReference type="GO" id="GO:0019323">
    <property type="term" value="P:pentose catabolic process"/>
    <property type="evidence" value="ECO:0007669"/>
    <property type="project" value="UniProtKB-UniRule"/>
</dbReference>
<keyword evidence="13" id="KW-0170">Cobalt</keyword>
<reference evidence="15 16" key="1">
    <citation type="journal article" date="2009" name="BMC Genomics">
        <title>Complete genome sequence of the sugarcane nitrogen-fixing endophyte Gluconacetobacter diazotrophicus Pal5.</title>
        <authorList>
            <person name="Bertalan M."/>
            <person name="Albano R."/>
            <person name="Padua V."/>
            <person name="Rouws L."/>
            <person name="Rojas C."/>
            <person name="Hemerly A."/>
            <person name="Teixeira K."/>
            <person name="Schwab S."/>
            <person name="Araujo J."/>
            <person name="Oliveira A."/>
            <person name="Franca L."/>
            <person name="Magalhaes V."/>
            <person name="Alqueres S."/>
            <person name="Cardoso A."/>
            <person name="Almeida W."/>
            <person name="Loureiro M.M."/>
            <person name="Nogueira E."/>
            <person name="Cidade D."/>
            <person name="Oliveira D."/>
            <person name="Simao T."/>
            <person name="Macedo J."/>
            <person name="Valadao A."/>
            <person name="Dreschsel M."/>
            <person name="Freitas F."/>
            <person name="Vidal M."/>
            <person name="Guedes H."/>
            <person name="Rodrigues E."/>
            <person name="Meneses C."/>
            <person name="Brioso P."/>
            <person name="Pozzer L."/>
            <person name="Figueiredo D."/>
            <person name="Montano H."/>
            <person name="Junior J."/>
            <person name="Filho G."/>
            <person name="Flores V."/>
            <person name="Ferreira B."/>
            <person name="Branco A."/>
            <person name="Gonzalez P."/>
            <person name="Guillobel H."/>
            <person name="Lemos M."/>
            <person name="Seibel L."/>
            <person name="Macedo J."/>
            <person name="Alves-Ferreira M."/>
            <person name="Sachetto-Martins G."/>
            <person name="Coelho A."/>
            <person name="Santos E."/>
            <person name="Amaral G."/>
            <person name="Neves A."/>
            <person name="Pacheco A.B."/>
            <person name="Carvalho D."/>
            <person name="Lery L."/>
            <person name="Bisch P."/>
            <person name="Rossle S.C."/>
            <person name="Urmenyi T."/>
            <person name="Kruger W.V."/>
            <person name="Martins O."/>
            <person name="Baldani J.I."/>
            <person name="Ferreira P.C."/>
        </authorList>
    </citation>
    <scope>NUCLEOTIDE SEQUENCE [LARGE SCALE GENOMIC DNA]</scope>
    <source>
        <strain evidence="16">ATCC 49037 / DSM 5601 / CCUG 37298 / CIP 103539 / LMG 7603 / PAl5</strain>
    </source>
</reference>
<evidence type="ECO:0000256" key="11">
    <source>
        <dbReference type="PIRNR" id="PIRNR001461"/>
    </source>
</evidence>
<dbReference type="InterPro" id="IPR011060">
    <property type="entry name" value="RibuloseP-bd_barrel"/>
</dbReference>
<evidence type="ECO:0000256" key="2">
    <source>
        <dbReference type="ARBA" id="ARBA00001936"/>
    </source>
</evidence>
<dbReference type="PROSITE" id="PS01085">
    <property type="entry name" value="RIBUL_P_3_EPIMER_1"/>
    <property type="match status" value="1"/>
</dbReference>
<evidence type="ECO:0000256" key="5">
    <source>
        <dbReference type="ARBA" id="ARBA00001954"/>
    </source>
</evidence>
<dbReference type="NCBIfam" id="TIGR01163">
    <property type="entry name" value="rpe"/>
    <property type="match status" value="1"/>
</dbReference>
<dbReference type="HAMAP" id="MF_02227">
    <property type="entry name" value="RPE"/>
    <property type="match status" value="1"/>
</dbReference>
<dbReference type="PROSITE" id="PS01086">
    <property type="entry name" value="RIBUL_P_3_EPIMER_2"/>
    <property type="match status" value="1"/>
</dbReference>
<name>A9HMM8_GLUDA</name>
<dbReference type="GO" id="GO:0005737">
    <property type="term" value="C:cytoplasm"/>
    <property type="evidence" value="ECO:0007669"/>
    <property type="project" value="UniProtKB-ARBA"/>
</dbReference>
<dbReference type="Gene3D" id="3.20.20.70">
    <property type="entry name" value="Aldolase class I"/>
    <property type="match status" value="1"/>
</dbReference>
<evidence type="ECO:0000256" key="14">
    <source>
        <dbReference type="PIRSR" id="PIRSR001461-3"/>
    </source>
</evidence>
<dbReference type="SUPFAM" id="SSF51366">
    <property type="entry name" value="Ribulose-phoshate binding barrel"/>
    <property type="match status" value="1"/>
</dbReference>
<feature type="binding site" evidence="10 13">
    <location>
        <position position="199"/>
    </location>
    <ligand>
        <name>a divalent metal cation</name>
        <dbReference type="ChEBI" id="CHEBI:60240"/>
    </ligand>
</feature>
<dbReference type="CDD" id="cd00429">
    <property type="entry name" value="RPE"/>
    <property type="match status" value="1"/>
</dbReference>
<feature type="binding site" evidence="10">
    <location>
        <begin position="199"/>
        <end position="201"/>
    </location>
    <ligand>
        <name>substrate</name>
    </ligand>
</feature>
<dbReference type="GO" id="GO:0006098">
    <property type="term" value="P:pentose-phosphate shunt"/>
    <property type="evidence" value="ECO:0007669"/>
    <property type="project" value="UniProtKB-UniRule"/>
</dbReference>
<dbReference type="PANTHER" id="PTHR11749">
    <property type="entry name" value="RIBULOSE-5-PHOSPHATE-3-EPIMERASE"/>
    <property type="match status" value="1"/>
</dbReference>
<dbReference type="GO" id="GO:0046872">
    <property type="term" value="F:metal ion binding"/>
    <property type="evidence" value="ECO:0007669"/>
    <property type="project" value="UniProtKB-UniRule"/>
</dbReference>
<proteinExistence type="inferred from homology"/>
<dbReference type="EC" id="5.1.3.1" evidence="7 10"/>
<evidence type="ECO:0000256" key="9">
    <source>
        <dbReference type="ARBA" id="ARBA00023235"/>
    </source>
</evidence>
<dbReference type="AlphaFoldDB" id="A9HMM8"/>
<gene>
    <name evidence="10" type="primary">rpe</name>
    <name evidence="15" type="ordered locus">GDI2382</name>
</gene>
<protein>
    <recommendedName>
        <fullName evidence="7 10">Ribulose-phosphate 3-epimerase</fullName>
        <ecNumber evidence="7 10">5.1.3.1</ecNumber>
    </recommendedName>
</protein>
<keyword evidence="8 10" id="KW-0479">Metal-binding</keyword>
<evidence type="ECO:0000256" key="10">
    <source>
        <dbReference type="HAMAP-Rule" id="MF_02227"/>
    </source>
</evidence>
<comment type="cofactor">
    <cofactor evidence="10 13">
        <name>a divalent metal cation</name>
        <dbReference type="ChEBI" id="CHEBI:60240"/>
    </cofactor>
    <text evidence="10 13">Binds 1 divalent metal cation per subunit.</text>
</comment>
<feature type="binding site" evidence="10 13">
    <location>
        <position position="90"/>
    </location>
    <ligand>
        <name>a divalent metal cation</name>
        <dbReference type="ChEBI" id="CHEBI:60240"/>
    </ligand>
</feature>
<keyword evidence="9 10" id="KW-0413">Isomerase</keyword>
<evidence type="ECO:0000313" key="16">
    <source>
        <dbReference type="Proteomes" id="UP000001176"/>
    </source>
</evidence>
<evidence type="ECO:0000256" key="12">
    <source>
        <dbReference type="PIRSR" id="PIRSR001461-1"/>
    </source>
</evidence>
<feature type="active site" description="Proton acceptor" evidence="10 12">
    <location>
        <position position="59"/>
    </location>
</feature>
<dbReference type="InterPro" id="IPR026019">
    <property type="entry name" value="Ribul_P_3_epim"/>
</dbReference>
<comment type="catalytic activity">
    <reaction evidence="1 10 11">
        <text>D-ribulose 5-phosphate = D-xylulose 5-phosphate</text>
        <dbReference type="Rhea" id="RHEA:13677"/>
        <dbReference type="ChEBI" id="CHEBI:57737"/>
        <dbReference type="ChEBI" id="CHEBI:58121"/>
        <dbReference type="EC" id="5.1.3.1"/>
    </reaction>
</comment>
<feature type="binding site" evidence="10 14">
    <location>
        <begin position="166"/>
        <end position="169"/>
    </location>
    <ligand>
        <name>substrate</name>
    </ligand>
</feature>
<dbReference type="Proteomes" id="UP000001176">
    <property type="component" value="Chromosome"/>
</dbReference>